<feature type="transmembrane region" description="Helical" evidence="1">
    <location>
        <begin position="7"/>
        <end position="26"/>
    </location>
</feature>
<sequence>MGMEMFALVYVTCVGFVCAGILASLYQIVSHRPAGFRMVMHTLPGAMISVVLCMFAGPFIIMRNALRGWRIEDRHIAWVFGSSAIAGVWSACSGVLLLNMFVGAMSAVT</sequence>
<keyword evidence="1" id="KW-0472">Membrane</keyword>
<evidence type="ECO:0000313" key="2">
    <source>
        <dbReference type="EMBL" id="PLW78721.1"/>
    </source>
</evidence>
<accession>A0A2N5XW43</accession>
<dbReference type="InterPro" id="IPR053803">
    <property type="entry name" value="DUF6949"/>
</dbReference>
<keyword evidence="1" id="KW-0812">Transmembrane</keyword>
<dbReference type="Proteomes" id="UP000234881">
    <property type="component" value="Unassembled WGS sequence"/>
</dbReference>
<gene>
    <name evidence="2" type="ORF">C0081_00275</name>
</gene>
<dbReference type="EMBL" id="PKUQ01000001">
    <property type="protein sequence ID" value="PLW78721.1"/>
    <property type="molecule type" value="Genomic_DNA"/>
</dbReference>
<dbReference type="OrthoDB" id="8451574at2"/>
<keyword evidence="1" id="KW-1133">Transmembrane helix</keyword>
<dbReference type="Pfam" id="PF22258">
    <property type="entry name" value="DUF6949"/>
    <property type="match status" value="1"/>
</dbReference>
<feature type="transmembrane region" description="Helical" evidence="1">
    <location>
        <begin position="78"/>
        <end position="102"/>
    </location>
</feature>
<feature type="transmembrane region" description="Helical" evidence="1">
    <location>
        <begin position="46"/>
        <end position="66"/>
    </location>
</feature>
<dbReference type="RefSeq" id="WP_101531806.1">
    <property type="nucleotide sequence ID" value="NZ_JBFHIU010000011.1"/>
</dbReference>
<reference evidence="2 3" key="1">
    <citation type="submission" date="2018-01" db="EMBL/GenBank/DDBJ databases">
        <title>The draft genome sequence of Cohaesibacter sp. H1304.</title>
        <authorList>
            <person name="Wang N.-N."/>
            <person name="Du Z.-J."/>
        </authorList>
    </citation>
    <scope>NUCLEOTIDE SEQUENCE [LARGE SCALE GENOMIC DNA]</scope>
    <source>
        <strain evidence="2 3">H1304</strain>
    </source>
</reference>
<protein>
    <submittedName>
        <fullName evidence="2">Uncharacterized protein</fullName>
    </submittedName>
</protein>
<proteinExistence type="predicted"/>
<keyword evidence="3" id="KW-1185">Reference proteome</keyword>
<organism evidence="2 3">
    <name type="scientific">Cohaesibacter celericrescens</name>
    <dbReference type="NCBI Taxonomy" id="2067669"/>
    <lineage>
        <taxon>Bacteria</taxon>
        <taxon>Pseudomonadati</taxon>
        <taxon>Pseudomonadota</taxon>
        <taxon>Alphaproteobacteria</taxon>
        <taxon>Hyphomicrobiales</taxon>
        <taxon>Cohaesibacteraceae</taxon>
    </lineage>
</organism>
<name>A0A2N5XW43_9HYPH</name>
<dbReference type="AlphaFoldDB" id="A0A2N5XW43"/>
<evidence type="ECO:0000313" key="3">
    <source>
        <dbReference type="Proteomes" id="UP000234881"/>
    </source>
</evidence>
<evidence type="ECO:0000256" key="1">
    <source>
        <dbReference type="SAM" id="Phobius"/>
    </source>
</evidence>
<comment type="caution">
    <text evidence="2">The sequence shown here is derived from an EMBL/GenBank/DDBJ whole genome shotgun (WGS) entry which is preliminary data.</text>
</comment>